<protein>
    <submittedName>
        <fullName evidence="2">Uncharacterized protein</fullName>
    </submittedName>
</protein>
<dbReference type="OrthoDB" id="4995828at2759"/>
<feature type="region of interest" description="Disordered" evidence="1">
    <location>
        <begin position="226"/>
        <end position="250"/>
    </location>
</feature>
<organism evidence="2 3">
    <name type="scientific">Fusarium sarcochroum</name>
    <dbReference type="NCBI Taxonomy" id="1208366"/>
    <lineage>
        <taxon>Eukaryota</taxon>
        <taxon>Fungi</taxon>
        <taxon>Dikarya</taxon>
        <taxon>Ascomycota</taxon>
        <taxon>Pezizomycotina</taxon>
        <taxon>Sordariomycetes</taxon>
        <taxon>Hypocreomycetidae</taxon>
        <taxon>Hypocreales</taxon>
        <taxon>Nectriaceae</taxon>
        <taxon>Fusarium</taxon>
        <taxon>Fusarium lateritium species complex</taxon>
    </lineage>
</organism>
<reference evidence="2" key="1">
    <citation type="journal article" date="2020" name="BMC Genomics">
        <title>Correction to: Identification and distribution of gene clusters required for synthesis of sphingolipid metabolism inhibitors in diverse species of the filamentous fungus Fusarium.</title>
        <authorList>
            <person name="Kim H.S."/>
            <person name="Lohmar J.M."/>
            <person name="Busman M."/>
            <person name="Brown D.W."/>
            <person name="Naumann T.A."/>
            <person name="Divon H.H."/>
            <person name="Lysoe E."/>
            <person name="Uhlig S."/>
            <person name="Proctor R.H."/>
        </authorList>
    </citation>
    <scope>NUCLEOTIDE SEQUENCE</scope>
    <source>
        <strain evidence="2">NRRL 20472</strain>
    </source>
</reference>
<feature type="compositionally biased region" description="Low complexity" evidence="1">
    <location>
        <begin position="229"/>
        <end position="241"/>
    </location>
</feature>
<sequence>MNPPPQPPSFAAEFIAEDPGRPVPQKPIRRRGLGNRRKWVQNWMKKLPQGDEDWDNNSPSTPEEIQRLRDRLTLSHIESRQEMDWGTLLDTYAAAAKDFEGREFQLHSMVMVALCLVAHSQGLKREKIIEFMAKSVSGGSDTLRSKRFALPKCVQIGDALAKVLGSTPISPLVNTLPPNASRSYARSLLLHIVRKPNYRHKYSGYQASSLMFATEKSVGSLKQIEKGLAPSPAKSGSASKNGKGDVFDPTNHDMIHIMK</sequence>
<accession>A0A8H4XA52</accession>
<keyword evidence="3" id="KW-1185">Reference proteome</keyword>
<evidence type="ECO:0000256" key="1">
    <source>
        <dbReference type="SAM" id="MobiDB-lite"/>
    </source>
</evidence>
<name>A0A8H4XA52_9HYPO</name>
<evidence type="ECO:0000313" key="3">
    <source>
        <dbReference type="Proteomes" id="UP000622797"/>
    </source>
</evidence>
<dbReference type="AlphaFoldDB" id="A0A8H4XA52"/>
<dbReference type="EMBL" id="JABEXW010000230">
    <property type="protein sequence ID" value="KAF4967607.1"/>
    <property type="molecule type" value="Genomic_DNA"/>
</dbReference>
<reference evidence="2" key="2">
    <citation type="submission" date="2020-05" db="EMBL/GenBank/DDBJ databases">
        <authorList>
            <person name="Kim H.-S."/>
            <person name="Proctor R.H."/>
            <person name="Brown D.W."/>
        </authorList>
    </citation>
    <scope>NUCLEOTIDE SEQUENCE</scope>
    <source>
        <strain evidence="2">NRRL 20472</strain>
    </source>
</reference>
<dbReference type="Proteomes" id="UP000622797">
    <property type="component" value="Unassembled WGS sequence"/>
</dbReference>
<feature type="region of interest" description="Disordered" evidence="1">
    <location>
        <begin position="1"/>
        <end position="31"/>
    </location>
</feature>
<comment type="caution">
    <text evidence="2">The sequence shown here is derived from an EMBL/GenBank/DDBJ whole genome shotgun (WGS) entry which is preliminary data.</text>
</comment>
<evidence type="ECO:0000313" key="2">
    <source>
        <dbReference type="EMBL" id="KAF4967607.1"/>
    </source>
</evidence>
<proteinExistence type="predicted"/>
<gene>
    <name evidence="2" type="ORF">FSARC_4854</name>
</gene>